<accession>A0A152A9A6</accession>
<dbReference type="PANTHER" id="PTHR10340:SF57">
    <property type="entry name" value="METALLOPHOS DOMAIN-CONTAINING PROTEIN"/>
    <property type="match status" value="1"/>
</dbReference>
<evidence type="ECO:0000313" key="14">
    <source>
        <dbReference type="Proteomes" id="UP000076078"/>
    </source>
</evidence>
<dbReference type="Proteomes" id="UP000076078">
    <property type="component" value="Unassembled WGS sequence"/>
</dbReference>
<dbReference type="InParanoid" id="A0A152A9A6"/>
<keyword evidence="7" id="KW-0378">Hydrolase</keyword>
<dbReference type="GO" id="GO:0046872">
    <property type="term" value="F:metal ion binding"/>
    <property type="evidence" value="ECO:0007669"/>
    <property type="project" value="UniProtKB-KW"/>
</dbReference>
<comment type="subcellular location">
    <subcellularLocation>
        <location evidence="2">Secreted</location>
    </subcellularLocation>
</comment>
<keyword evidence="5" id="KW-0479">Metal-binding</keyword>
<comment type="cofactor">
    <cofactor evidence="1">
        <name>Zn(2+)</name>
        <dbReference type="ChEBI" id="CHEBI:29105"/>
    </cofactor>
</comment>
<protein>
    <submittedName>
        <fullName evidence="13">Metallophosphoesterase domain-containing protein</fullName>
    </submittedName>
</protein>
<feature type="signal peptide" evidence="10">
    <location>
        <begin position="1"/>
        <end position="22"/>
    </location>
</feature>
<feature type="domain" description="Calcineurin-like phosphoesterase" evidence="11">
    <location>
        <begin position="29"/>
        <end position="292"/>
    </location>
</feature>
<dbReference type="Gene3D" id="3.60.21.10">
    <property type="match status" value="1"/>
</dbReference>
<evidence type="ECO:0000256" key="9">
    <source>
        <dbReference type="ARBA" id="ARBA00023180"/>
    </source>
</evidence>
<dbReference type="EMBL" id="LODT01000001">
    <property type="protein sequence ID" value="KYR02711.1"/>
    <property type="molecule type" value="Genomic_DNA"/>
</dbReference>
<evidence type="ECO:0000256" key="4">
    <source>
        <dbReference type="ARBA" id="ARBA00022525"/>
    </source>
</evidence>
<evidence type="ECO:0000256" key="6">
    <source>
        <dbReference type="ARBA" id="ARBA00022729"/>
    </source>
</evidence>
<dbReference type="SMR" id="A0A152A9A6"/>
<keyword evidence="8" id="KW-0862">Zinc</keyword>
<feature type="domain" description="Sphingomyelin phosphodiesterase C-terminal" evidence="12">
    <location>
        <begin position="330"/>
        <end position="460"/>
    </location>
</feature>
<dbReference type="CDD" id="cd00842">
    <property type="entry name" value="MPP_ASMase"/>
    <property type="match status" value="1"/>
</dbReference>
<dbReference type="InterPro" id="IPR041805">
    <property type="entry name" value="ASMase/PPN1_MPP"/>
</dbReference>
<dbReference type="AlphaFoldDB" id="A0A152A9A6"/>
<dbReference type="PANTHER" id="PTHR10340">
    <property type="entry name" value="SPHINGOMYELIN PHOSPHODIESTERASE"/>
    <property type="match status" value="1"/>
</dbReference>
<evidence type="ECO:0000256" key="8">
    <source>
        <dbReference type="ARBA" id="ARBA00022833"/>
    </source>
</evidence>
<comment type="caution">
    <text evidence="13">The sequence shown here is derived from an EMBL/GenBank/DDBJ whole genome shotgun (WGS) entry which is preliminary data.</text>
</comment>
<evidence type="ECO:0000313" key="13">
    <source>
        <dbReference type="EMBL" id="KYR02711.1"/>
    </source>
</evidence>
<sequence>MKFNYLLFILLYILITSNTILSQKLLNGNIWHITDTHFDFSYQPGGDPDDMCRIYKSSHHKGEDHDKDTQSASPVGNYRCDTSYQLLISAFEEMAKIEPNPDFIIWTGDDVPHLDNSELNQSLIIQSIVNMTDLIQYYFPGVRVFPSIGNHDSYPQHQIAVGPNWLLNQVAEIWSPFLSNDSLETVKVGGYYSELFEPGLRIVSLNTVFYYTQNKQCTNQSDPAGQLAWLNETLSMARQNQEKVLVIAHVAPGYCVKYSVFNFHFQFNDIYLETFGNYSDIIIAHIYGHEHTDNYRLYYSQPSSVVIQPEWDEIDQFLAMTKQQMPSGVMFMSPSLTPYMDPYVPALPNNPSLRMFQYNTTSYQLLDYLQFWSNLTDNIMTNQINWMLEYKAKDFYHVEALDPISMYEAYLLIENTEEMLDIYHYYNSVSYPTKGCDEICRKIQLCSMRHPYSKGFEGCLVVL</sequence>
<evidence type="ECO:0000259" key="11">
    <source>
        <dbReference type="Pfam" id="PF00149"/>
    </source>
</evidence>
<dbReference type="STRING" id="361077.A0A152A9A6"/>
<dbReference type="Pfam" id="PF19272">
    <property type="entry name" value="ASMase_C"/>
    <property type="match status" value="1"/>
</dbReference>
<evidence type="ECO:0000259" key="12">
    <source>
        <dbReference type="Pfam" id="PF19272"/>
    </source>
</evidence>
<dbReference type="GO" id="GO:0008081">
    <property type="term" value="F:phosphoric diester hydrolase activity"/>
    <property type="evidence" value="ECO:0007669"/>
    <property type="project" value="TreeGrafter"/>
</dbReference>
<evidence type="ECO:0000256" key="7">
    <source>
        <dbReference type="ARBA" id="ARBA00022801"/>
    </source>
</evidence>
<keyword evidence="6 10" id="KW-0732">Signal</keyword>
<evidence type="ECO:0000256" key="2">
    <source>
        <dbReference type="ARBA" id="ARBA00004613"/>
    </source>
</evidence>
<dbReference type="OMA" id="PMWEASY"/>
<keyword evidence="4" id="KW-0964">Secreted</keyword>
<reference evidence="13 14" key="1">
    <citation type="submission" date="2015-12" db="EMBL/GenBank/DDBJ databases">
        <title>Dictyostelia acquired genes for synthesis and detection of signals that induce cell-type specialization by lateral gene transfer from prokaryotes.</title>
        <authorList>
            <person name="Gloeckner G."/>
            <person name="Schaap P."/>
        </authorList>
    </citation>
    <scope>NUCLEOTIDE SEQUENCE [LARGE SCALE GENOMIC DNA]</scope>
    <source>
        <strain evidence="13 14">TK</strain>
    </source>
</reference>
<gene>
    <name evidence="13" type="ORF">DLAC_00173</name>
</gene>
<comment type="similarity">
    <text evidence="3">Belongs to the acid sphingomyelinase family.</text>
</comment>
<dbReference type="InterPro" id="IPR045473">
    <property type="entry name" value="ASM_C"/>
</dbReference>
<keyword evidence="14" id="KW-1185">Reference proteome</keyword>
<proteinExistence type="inferred from homology"/>
<dbReference type="InterPro" id="IPR029052">
    <property type="entry name" value="Metallo-depent_PP-like"/>
</dbReference>
<dbReference type="OrthoDB" id="282973at2759"/>
<evidence type="ECO:0000256" key="5">
    <source>
        <dbReference type="ARBA" id="ARBA00022723"/>
    </source>
</evidence>
<evidence type="ECO:0000256" key="1">
    <source>
        <dbReference type="ARBA" id="ARBA00001947"/>
    </source>
</evidence>
<dbReference type="FunCoup" id="A0A152A9A6">
    <property type="interactions" value="1"/>
</dbReference>
<organism evidence="13 14">
    <name type="scientific">Tieghemostelium lacteum</name>
    <name type="common">Slime mold</name>
    <name type="synonym">Dictyostelium lacteum</name>
    <dbReference type="NCBI Taxonomy" id="361077"/>
    <lineage>
        <taxon>Eukaryota</taxon>
        <taxon>Amoebozoa</taxon>
        <taxon>Evosea</taxon>
        <taxon>Eumycetozoa</taxon>
        <taxon>Dictyostelia</taxon>
        <taxon>Dictyosteliales</taxon>
        <taxon>Raperosteliaceae</taxon>
        <taxon>Tieghemostelium</taxon>
    </lineage>
</organism>
<keyword evidence="9" id="KW-0325">Glycoprotein</keyword>
<dbReference type="GO" id="GO:0005615">
    <property type="term" value="C:extracellular space"/>
    <property type="evidence" value="ECO:0007669"/>
    <property type="project" value="TreeGrafter"/>
</dbReference>
<name>A0A152A9A6_TIELA</name>
<dbReference type="SUPFAM" id="SSF56300">
    <property type="entry name" value="Metallo-dependent phosphatases"/>
    <property type="match status" value="1"/>
</dbReference>
<dbReference type="InterPro" id="IPR004843">
    <property type="entry name" value="Calcineurin-like_PHP"/>
</dbReference>
<evidence type="ECO:0000256" key="10">
    <source>
        <dbReference type="SAM" id="SignalP"/>
    </source>
</evidence>
<evidence type="ECO:0000256" key="3">
    <source>
        <dbReference type="ARBA" id="ARBA00008234"/>
    </source>
</evidence>
<feature type="chain" id="PRO_5007593867" evidence="10">
    <location>
        <begin position="23"/>
        <end position="463"/>
    </location>
</feature>
<dbReference type="Pfam" id="PF00149">
    <property type="entry name" value="Metallophos"/>
    <property type="match status" value="1"/>
</dbReference>